<evidence type="ECO:0000256" key="2">
    <source>
        <dbReference type="ARBA" id="ARBA00006275"/>
    </source>
</evidence>
<keyword evidence="3 6" id="KW-0732">Signal</keyword>
<dbReference type="PROSITE" id="PS51257">
    <property type="entry name" value="PROKAR_LIPOPROTEIN"/>
    <property type="match status" value="1"/>
</dbReference>
<dbReference type="Pfam" id="PF14322">
    <property type="entry name" value="SusD-like_3"/>
    <property type="match status" value="1"/>
</dbReference>
<dbReference type="STRING" id="338188.ERS852397_00317"/>
<keyword evidence="5" id="KW-0998">Cell outer membrane</keyword>
<evidence type="ECO:0000259" key="8">
    <source>
        <dbReference type="Pfam" id="PF14322"/>
    </source>
</evidence>
<name>A0A173X8K6_9BACE</name>
<protein>
    <submittedName>
        <fullName evidence="9">SusD family</fullName>
    </submittedName>
</protein>
<accession>A0A173X8K6</accession>
<proteinExistence type="inferred from homology"/>
<dbReference type="EMBL" id="CYZH01000001">
    <property type="protein sequence ID" value="CUN47964.1"/>
    <property type="molecule type" value="Genomic_DNA"/>
</dbReference>
<feature type="chain" id="PRO_5008015258" evidence="6">
    <location>
        <begin position="20"/>
        <end position="673"/>
    </location>
</feature>
<dbReference type="RefSeq" id="WP_070099485.1">
    <property type="nucleotide sequence ID" value="NZ_CABIXA010000001.1"/>
</dbReference>
<dbReference type="InterPro" id="IPR033985">
    <property type="entry name" value="SusD-like_N"/>
</dbReference>
<evidence type="ECO:0000256" key="1">
    <source>
        <dbReference type="ARBA" id="ARBA00004442"/>
    </source>
</evidence>
<evidence type="ECO:0000259" key="7">
    <source>
        <dbReference type="Pfam" id="PF07980"/>
    </source>
</evidence>
<gene>
    <name evidence="9" type="ORF">ERS852397_00317</name>
</gene>
<evidence type="ECO:0000313" key="10">
    <source>
        <dbReference type="Proteomes" id="UP000095517"/>
    </source>
</evidence>
<feature type="signal peptide" evidence="6">
    <location>
        <begin position="1"/>
        <end position="19"/>
    </location>
</feature>
<comment type="subcellular location">
    <subcellularLocation>
        <location evidence="1">Cell outer membrane</location>
    </subcellularLocation>
</comment>
<evidence type="ECO:0000256" key="4">
    <source>
        <dbReference type="ARBA" id="ARBA00023136"/>
    </source>
</evidence>
<evidence type="ECO:0000256" key="5">
    <source>
        <dbReference type="ARBA" id="ARBA00023237"/>
    </source>
</evidence>
<comment type="similarity">
    <text evidence="2">Belongs to the SusD family.</text>
</comment>
<dbReference type="SUPFAM" id="SSF48452">
    <property type="entry name" value="TPR-like"/>
    <property type="match status" value="1"/>
</dbReference>
<dbReference type="AlphaFoldDB" id="A0A173X8K6"/>
<dbReference type="InterPro" id="IPR012944">
    <property type="entry name" value="SusD_RagB_dom"/>
</dbReference>
<dbReference type="Gene3D" id="1.25.40.390">
    <property type="match status" value="1"/>
</dbReference>
<feature type="domain" description="SusD-like N-terminal" evidence="8">
    <location>
        <begin position="20"/>
        <end position="212"/>
    </location>
</feature>
<dbReference type="InterPro" id="IPR011990">
    <property type="entry name" value="TPR-like_helical_dom_sf"/>
</dbReference>
<evidence type="ECO:0000313" key="9">
    <source>
        <dbReference type="EMBL" id="CUN47964.1"/>
    </source>
</evidence>
<keyword evidence="4" id="KW-0472">Membrane</keyword>
<evidence type="ECO:0000256" key="6">
    <source>
        <dbReference type="SAM" id="SignalP"/>
    </source>
</evidence>
<dbReference type="Proteomes" id="UP000095517">
    <property type="component" value="Unassembled WGS sequence"/>
</dbReference>
<organism evidence="9 10">
    <name type="scientific">Bacteroides finegoldii</name>
    <dbReference type="NCBI Taxonomy" id="338188"/>
    <lineage>
        <taxon>Bacteria</taxon>
        <taxon>Pseudomonadati</taxon>
        <taxon>Bacteroidota</taxon>
        <taxon>Bacteroidia</taxon>
        <taxon>Bacteroidales</taxon>
        <taxon>Bacteroidaceae</taxon>
        <taxon>Bacteroides</taxon>
    </lineage>
</organism>
<sequence>MKKYIIVLFSLLALSTSCTDYLDKQPDDMKTDEMVWSSRMETEKYLANCYGGIPTGHLHQHEPWVGAADECNITWNFYQADNFNRGDWTPSSELVCDRYARFYQAIRATLTFENNVDRCGELSSELKTRYKAEVRFLRGYYYYLLLRQYGPIVLIKELLPSEIDFANMQRAPYDECVEYICQMMDLAAYDLPMHYWDDQTRLGRPNKLVCLAVKAIVRNLAASPQFNGNTEYANFKNHDGTPLINTTYSEQKWKDAAAAAKAVIDMAEKYPDTRLKLYRNDENGDTEFNPYKSCVDVQLKAWNCEVIWARSEGQYDDTFQRSWMVHNTPGPHCLGGVSPTLRLVDAFLMKNGKPIDVAGSGYVEKGFAADGGDNWNPNGHDIASEEGRKGIIADIRDSKAWGHWKGDWNMFCNREPRFYAAILYNHRVIPSLSDDKNIRNEWSTGRQKDGFGRAELYLGGAARPSINYANYSKTGMLVFKRNDPQADMYNRAYPQNYACTYIRYAEILLDYIEALSNYDPTNADIRKYWDQIRKRAGVESAFVATPEIASDPALMHEYIIRERQIELCFEGDRYFTTRRLWKAHTPDKIVTDPVTGEEKDGRIYGDGGSMWGMNVDAGDVGSNDFNFEGFYKRAVFEIREFKKEYYLFPIPQKEMDKCPGLVQNPWWSGNTAN</sequence>
<dbReference type="Pfam" id="PF07980">
    <property type="entry name" value="SusD_RagB"/>
    <property type="match status" value="1"/>
</dbReference>
<evidence type="ECO:0000256" key="3">
    <source>
        <dbReference type="ARBA" id="ARBA00022729"/>
    </source>
</evidence>
<feature type="domain" description="RagB/SusD" evidence="7">
    <location>
        <begin position="304"/>
        <end position="667"/>
    </location>
</feature>
<reference evidence="9 10" key="1">
    <citation type="submission" date="2015-09" db="EMBL/GenBank/DDBJ databases">
        <authorList>
            <consortium name="Pathogen Informatics"/>
        </authorList>
    </citation>
    <scope>NUCLEOTIDE SEQUENCE [LARGE SCALE GENOMIC DNA]</scope>
    <source>
        <strain evidence="9 10">2789STDY5608840</strain>
    </source>
</reference>
<dbReference type="GO" id="GO:0009279">
    <property type="term" value="C:cell outer membrane"/>
    <property type="evidence" value="ECO:0007669"/>
    <property type="project" value="UniProtKB-SubCell"/>
</dbReference>